<dbReference type="GO" id="GO:0000981">
    <property type="term" value="F:DNA-binding transcription factor activity, RNA polymerase II-specific"/>
    <property type="evidence" value="ECO:0007669"/>
    <property type="project" value="TreeGrafter"/>
</dbReference>
<evidence type="ECO:0000256" key="3">
    <source>
        <dbReference type="ARBA" id="ARBA00022723"/>
    </source>
</evidence>
<keyword evidence="4" id="KW-0677">Repeat</keyword>
<evidence type="ECO:0000256" key="7">
    <source>
        <dbReference type="ARBA" id="ARBA00023125"/>
    </source>
</evidence>
<dbReference type="AlphaFoldDB" id="A0AAD1TAW7"/>
<feature type="domain" description="C2H2-type" evidence="11">
    <location>
        <begin position="399"/>
        <end position="426"/>
    </location>
</feature>
<evidence type="ECO:0000256" key="2">
    <source>
        <dbReference type="ARBA" id="ARBA00006991"/>
    </source>
</evidence>
<proteinExistence type="inferred from homology"/>
<comment type="subcellular location">
    <subcellularLocation>
        <location evidence="1">Nucleus</location>
    </subcellularLocation>
</comment>
<dbReference type="GO" id="GO:0005634">
    <property type="term" value="C:nucleus"/>
    <property type="evidence" value="ECO:0007669"/>
    <property type="project" value="UniProtKB-SubCell"/>
</dbReference>
<evidence type="ECO:0000256" key="5">
    <source>
        <dbReference type="ARBA" id="ARBA00022771"/>
    </source>
</evidence>
<evidence type="ECO:0000256" key="6">
    <source>
        <dbReference type="ARBA" id="ARBA00022833"/>
    </source>
</evidence>
<feature type="compositionally biased region" description="Basic and acidic residues" evidence="10">
    <location>
        <begin position="210"/>
        <end position="231"/>
    </location>
</feature>
<evidence type="ECO:0000313" key="12">
    <source>
        <dbReference type="EMBL" id="CAH2321027.1"/>
    </source>
</evidence>
<evidence type="ECO:0000256" key="1">
    <source>
        <dbReference type="ARBA" id="ARBA00004123"/>
    </source>
</evidence>
<dbReference type="FunFam" id="3.30.160.60:FF:000557">
    <property type="entry name" value="zinc finger and SCAN domain-containing protein 29"/>
    <property type="match status" value="1"/>
</dbReference>
<evidence type="ECO:0000259" key="11">
    <source>
        <dbReference type="PROSITE" id="PS50157"/>
    </source>
</evidence>
<feature type="domain" description="C2H2-type" evidence="11">
    <location>
        <begin position="371"/>
        <end position="398"/>
    </location>
</feature>
<dbReference type="GO" id="GO:0008270">
    <property type="term" value="F:zinc ion binding"/>
    <property type="evidence" value="ECO:0007669"/>
    <property type="project" value="UniProtKB-KW"/>
</dbReference>
<dbReference type="Proteomes" id="UP001295444">
    <property type="component" value="Chromosome 11"/>
</dbReference>
<keyword evidence="6" id="KW-0862">Zinc</keyword>
<dbReference type="SUPFAM" id="SSF57667">
    <property type="entry name" value="beta-beta-alpha zinc fingers"/>
    <property type="match status" value="3"/>
</dbReference>
<accession>A0AAD1TAW7</accession>
<keyword evidence="3" id="KW-0479">Metal-binding</keyword>
<feature type="domain" description="C2H2-type" evidence="11">
    <location>
        <begin position="337"/>
        <end position="364"/>
    </location>
</feature>
<evidence type="ECO:0000313" key="13">
    <source>
        <dbReference type="Proteomes" id="UP001295444"/>
    </source>
</evidence>
<feature type="domain" description="C2H2-type" evidence="11">
    <location>
        <begin position="455"/>
        <end position="482"/>
    </location>
</feature>
<feature type="region of interest" description="Disordered" evidence="10">
    <location>
        <begin position="208"/>
        <end position="231"/>
    </location>
</feature>
<dbReference type="InterPro" id="IPR036236">
    <property type="entry name" value="Znf_C2H2_sf"/>
</dbReference>
<dbReference type="GO" id="GO:0000978">
    <property type="term" value="F:RNA polymerase II cis-regulatory region sequence-specific DNA binding"/>
    <property type="evidence" value="ECO:0007669"/>
    <property type="project" value="TreeGrafter"/>
</dbReference>
<comment type="similarity">
    <text evidence="2">Belongs to the krueppel C2H2-type zinc-finger protein family.</text>
</comment>
<dbReference type="Pfam" id="PF12874">
    <property type="entry name" value="zf-met"/>
    <property type="match status" value="1"/>
</dbReference>
<dbReference type="FunFam" id="3.30.160.60:FF:002343">
    <property type="entry name" value="Zinc finger protein 33A"/>
    <property type="match status" value="1"/>
</dbReference>
<dbReference type="Gene3D" id="3.30.160.60">
    <property type="entry name" value="Classic Zinc Finger"/>
    <property type="match status" value="4"/>
</dbReference>
<keyword evidence="7" id="KW-0238">DNA-binding</keyword>
<dbReference type="FunFam" id="3.30.160.60:FF:001437">
    <property type="entry name" value="Zinc finger protein 594"/>
    <property type="match status" value="1"/>
</dbReference>
<dbReference type="PANTHER" id="PTHR23235:SF142">
    <property type="entry name" value="ZINC FINGER PROTEIN 384"/>
    <property type="match status" value="1"/>
</dbReference>
<sequence length="484" mass="54880">MNKDTNQVTEIMDITLKIIYLLTGEDYIFEKMPGDQLSHINSLCSTQSPNTVPPLHERNNEQNLLELTNKITHLLTGEVWQYLEWHRNLHKDVMTETYQPCSSPDESVGSDLLESFHTTIPSLDCLNKKDSYNINLSAHHTNACRATKQKIKCIVKKTEELASSKKGKSADINICANTEHVQKECPATLIKEESVSCKEGNLTDQCPATEHTHTDYTESTQIKKDPVSSEEGNHTATAIYTPTEHTQTELPFSHNKDQSCQERNHTDIDIYTTTEQTQSQYPSTQIKEELASCEEGNLSDTDIYTPAEQAQTDCWFHSREYSKGVITSEGNKILNVTKCSDCSINFNNMSVYAAHLRTHAMESIYLSGKPFSCTECNRCFYLKTDLIRHMRTHTGEKPFFCCICEKTFTRKSALIIHQRTHTGDKPFLCSVCGKCFAQKSTLVLHQRIHTGEKPFACSVCGKLFAQSSNLLKHKKIHTLEDNVF</sequence>
<evidence type="ECO:0000256" key="10">
    <source>
        <dbReference type="SAM" id="MobiDB-lite"/>
    </source>
</evidence>
<keyword evidence="8" id="KW-0539">Nucleus</keyword>
<dbReference type="SMART" id="SM00355">
    <property type="entry name" value="ZnF_C2H2"/>
    <property type="match status" value="5"/>
</dbReference>
<feature type="domain" description="C2H2-type" evidence="11">
    <location>
        <begin position="427"/>
        <end position="454"/>
    </location>
</feature>
<reference evidence="12" key="1">
    <citation type="submission" date="2022-03" db="EMBL/GenBank/DDBJ databases">
        <authorList>
            <person name="Alioto T."/>
            <person name="Alioto T."/>
            <person name="Gomez Garrido J."/>
        </authorList>
    </citation>
    <scope>NUCLEOTIDE SEQUENCE</scope>
</reference>
<keyword evidence="13" id="KW-1185">Reference proteome</keyword>
<dbReference type="EMBL" id="OW240922">
    <property type="protein sequence ID" value="CAH2321027.1"/>
    <property type="molecule type" value="Genomic_DNA"/>
</dbReference>
<protein>
    <submittedName>
        <fullName evidence="12">Oocyte zinc finger -like</fullName>
    </submittedName>
</protein>
<evidence type="ECO:0000256" key="9">
    <source>
        <dbReference type="PROSITE-ProRule" id="PRU00042"/>
    </source>
</evidence>
<organism evidence="12 13">
    <name type="scientific">Pelobates cultripes</name>
    <name type="common">Western spadefoot toad</name>
    <dbReference type="NCBI Taxonomy" id="61616"/>
    <lineage>
        <taxon>Eukaryota</taxon>
        <taxon>Metazoa</taxon>
        <taxon>Chordata</taxon>
        <taxon>Craniata</taxon>
        <taxon>Vertebrata</taxon>
        <taxon>Euteleostomi</taxon>
        <taxon>Amphibia</taxon>
        <taxon>Batrachia</taxon>
        <taxon>Anura</taxon>
        <taxon>Pelobatoidea</taxon>
        <taxon>Pelobatidae</taxon>
        <taxon>Pelobates</taxon>
    </lineage>
</organism>
<dbReference type="PANTHER" id="PTHR23235">
    <property type="entry name" value="KRUEPPEL-LIKE TRANSCRIPTION FACTOR"/>
    <property type="match status" value="1"/>
</dbReference>
<dbReference type="FunFam" id="3.30.160.60:FF:000128">
    <property type="entry name" value="zinc finger protein 268 isoform X1"/>
    <property type="match status" value="1"/>
</dbReference>
<gene>
    <name evidence="12" type="ORF">PECUL_23A057479</name>
</gene>
<evidence type="ECO:0000256" key="4">
    <source>
        <dbReference type="ARBA" id="ARBA00022737"/>
    </source>
</evidence>
<dbReference type="InterPro" id="IPR013087">
    <property type="entry name" value="Znf_C2H2_type"/>
</dbReference>
<dbReference type="PROSITE" id="PS50157">
    <property type="entry name" value="ZINC_FINGER_C2H2_2"/>
    <property type="match status" value="5"/>
</dbReference>
<evidence type="ECO:0000256" key="8">
    <source>
        <dbReference type="ARBA" id="ARBA00023242"/>
    </source>
</evidence>
<dbReference type="PROSITE" id="PS00028">
    <property type="entry name" value="ZINC_FINGER_C2H2_1"/>
    <property type="match status" value="5"/>
</dbReference>
<name>A0AAD1TAW7_PELCU</name>
<keyword evidence="5 9" id="KW-0863">Zinc-finger</keyword>
<dbReference type="Pfam" id="PF00096">
    <property type="entry name" value="zf-C2H2"/>
    <property type="match status" value="4"/>
</dbReference>